<dbReference type="InterPro" id="IPR028995">
    <property type="entry name" value="Glyco_hydro_57/38_cen_sf"/>
</dbReference>
<dbReference type="GO" id="GO:0030979">
    <property type="term" value="P:alpha-glucan biosynthetic process"/>
    <property type="evidence" value="ECO:0007669"/>
    <property type="project" value="InterPro"/>
</dbReference>
<dbReference type="InterPro" id="IPR011330">
    <property type="entry name" value="Glyco_hydro/deAcase_b/a-brl"/>
</dbReference>
<evidence type="ECO:0000256" key="5">
    <source>
        <dbReference type="RuleBase" id="RU361196"/>
    </source>
</evidence>
<dbReference type="GO" id="GO:0003844">
    <property type="term" value="F:1,4-alpha-glucan branching enzyme activity"/>
    <property type="evidence" value="ECO:0007669"/>
    <property type="project" value="InterPro"/>
</dbReference>
<feature type="binding site" evidence="4">
    <location>
        <position position="727"/>
    </location>
    <ligand>
        <name>substrate</name>
    </ligand>
</feature>
<dbReference type="CDD" id="cd10792">
    <property type="entry name" value="GH57N_AmyC_like"/>
    <property type="match status" value="1"/>
</dbReference>
<feature type="domain" description="Glycoside hydrolase family 57 N-terminal" evidence="6">
    <location>
        <begin position="466"/>
        <end position="845"/>
    </location>
</feature>
<dbReference type="Pfam" id="PF09210">
    <property type="entry name" value="BE_C"/>
    <property type="match status" value="1"/>
</dbReference>
<evidence type="ECO:0000259" key="7">
    <source>
        <dbReference type="Pfam" id="PF09210"/>
    </source>
</evidence>
<dbReference type="InterPro" id="IPR040042">
    <property type="entry name" value="Branching_enz_MT3115-like"/>
</dbReference>
<dbReference type="AlphaFoldDB" id="A0A7V5U249"/>
<protein>
    <submittedName>
        <fullName evidence="8">DUF1957 domain-containing protein</fullName>
    </submittedName>
</protein>
<feature type="binding site" evidence="4">
    <location>
        <position position="710"/>
    </location>
    <ligand>
        <name>substrate</name>
    </ligand>
</feature>
<gene>
    <name evidence="8" type="ORF">ENJ96_02340</name>
</gene>
<dbReference type="Pfam" id="PF03065">
    <property type="entry name" value="Glyco_hydro_57"/>
    <property type="match status" value="1"/>
</dbReference>
<evidence type="ECO:0000313" key="8">
    <source>
        <dbReference type="EMBL" id="HHI96671.1"/>
    </source>
</evidence>
<dbReference type="InterPro" id="IPR037090">
    <property type="entry name" value="57_glycoside_trans_central"/>
</dbReference>
<dbReference type="InterPro" id="IPR027291">
    <property type="entry name" value="Glyco_hydro_38_N_sf"/>
</dbReference>
<evidence type="ECO:0000259" key="6">
    <source>
        <dbReference type="Pfam" id="PF03065"/>
    </source>
</evidence>
<dbReference type="SUPFAM" id="SSF88688">
    <property type="entry name" value="Families 57/38 glycoside transferase middle domain"/>
    <property type="match status" value="1"/>
</dbReference>
<dbReference type="Gene3D" id="1.20.1430.10">
    <property type="entry name" value="Families 57/38 glycoside transferase, middle domain"/>
    <property type="match status" value="1"/>
</dbReference>
<feature type="active site" description="Proton donor" evidence="3">
    <location>
        <position position="799"/>
    </location>
</feature>
<organism evidence="8">
    <name type="scientific">Thermodesulfatator atlanticus</name>
    <dbReference type="NCBI Taxonomy" id="501497"/>
    <lineage>
        <taxon>Bacteria</taxon>
        <taxon>Pseudomonadati</taxon>
        <taxon>Thermodesulfobacteriota</taxon>
        <taxon>Thermodesulfobacteria</taxon>
        <taxon>Thermodesulfobacteriales</taxon>
        <taxon>Thermodesulfatatoraceae</taxon>
        <taxon>Thermodesulfatator</taxon>
    </lineage>
</organism>
<dbReference type="Pfam" id="PF16258">
    <property type="entry name" value="DUF4912"/>
    <property type="match status" value="1"/>
</dbReference>
<keyword evidence="2 5" id="KW-0119">Carbohydrate metabolism</keyword>
<evidence type="ECO:0000256" key="4">
    <source>
        <dbReference type="PIRSR" id="PIRSR640042-2"/>
    </source>
</evidence>
<comment type="similarity">
    <text evidence="1 5">Belongs to the glycosyl hydrolase 57 family.</text>
</comment>
<dbReference type="PANTHER" id="PTHR41695">
    <property type="entry name" value="1,4-ALPHA-GLUCAN BRANCHING ENZYME RV3031-RELATED"/>
    <property type="match status" value="1"/>
</dbReference>
<evidence type="ECO:0000256" key="1">
    <source>
        <dbReference type="ARBA" id="ARBA00006821"/>
    </source>
</evidence>
<comment type="caution">
    <text evidence="8">The sequence shown here is derived from an EMBL/GenBank/DDBJ whole genome shotgun (WGS) entry which is preliminary data.</text>
</comment>
<dbReference type="InterPro" id="IPR004300">
    <property type="entry name" value="Glyco_hydro_57_N"/>
</dbReference>
<accession>A0A7V5U249</accession>
<feature type="binding site" evidence="4">
    <location>
        <position position="913"/>
    </location>
    <ligand>
        <name>substrate</name>
    </ligand>
</feature>
<feature type="active site" description="Nucleophile" evidence="3">
    <location>
        <position position="657"/>
    </location>
</feature>
<dbReference type="Proteomes" id="UP000886101">
    <property type="component" value="Unassembled WGS sequence"/>
</dbReference>
<dbReference type="GO" id="GO:0005576">
    <property type="term" value="C:extracellular region"/>
    <property type="evidence" value="ECO:0007669"/>
    <property type="project" value="TreeGrafter"/>
</dbReference>
<dbReference type="EMBL" id="DROK01000066">
    <property type="protein sequence ID" value="HHI96671.1"/>
    <property type="molecule type" value="Genomic_DNA"/>
</dbReference>
<feature type="domain" description="1,4-alpha-glucan branching enzyme C-terminal" evidence="7">
    <location>
        <begin position="873"/>
        <end position="977"/>
    </location>
</feature>
<reference evidence="8" key="1">
    <citation type="journal article" date="2020" name="mSystems">
        <title>Genome- and Community-Level Interaction Insights into Carbon Utilization and Element Cycling Functions of Hydrothermarchaeota in Hydrothermal Sediment.</title>
        <authorList>
            <person name="Zhou Z."/>
            <person name="Liu Y."/>
            <person name="Xu W."/>
            <person name="Pan J."/>
            <person name="Luo Z.H."/>
            <person name="Li M."/>
        </authorList>
    </citation>
    <scope>NUCLEOTIDE SEQUENCE [LARGE SCALE GENOMIC DNA]</scope>
    <source>
        <strain evidence="8">HyVt-533</strain>
    </source>
</reference>
<dbReference type="InterPro" id="IPR015293">
    <property type="entry name" value="BE_C"/>
</dbReference>
<evidence type="ECO:0000256" key="2">
    <source>
        <dbReference type="ARBA" id="ARBA00023277"/>
    </source>
</evidence>
<sequence>MKIETADRLVRFLWEPETHRKINYPEEDLFLEVFKGEDCVLSRKVSFLDETEEFLPPGAYLARLVAKRRLKLKLLSPFHYTPKVVLVSENERRHHLTLAELDWENLRREIELGCGLSFGEEVEPYLKVVRYPDPETDFPEEEWLEASFKDYFLLLGALKGVELWLCRKKPFQPIKEALSLYLVSPETVAVLAEETFEVRPVFGLFLARQVVEPDQVNLRAWWDFPPSFWEALYAKEIKPRGLDWQEVEVRLEVYWRREEGSFSLFRPEERRAIGLARDWIIPNVPDGATYLAKLVLYDGRAKRRLVEIASSAPYWVPKKREKIVLLPIDERRLFAYWHLDREAIRERLGRFAAGKNVSVFLKVFHDFFGQLYHQPEKDVSVDISQADNWYLWVDPDKAYRVQLIAVREDGKVLELTGLSNLAHTARLAPGNLPVSYVTHPLEQEHPTIRPLASRMGVAEHSIGYLIFHLHAHLPYLRRRVVYGAAGIWQPLGFPEEWFHEALVDTYIPLIRVFEDLVAEGVDFKLSMDISPTLCNMMRCPLLQEEFLRYVEGLINLARAEIERVRREAPAFEAAAWMHLKRFEEARELFLRYGRDLTQAFKKFQDLGKLEISTCAATHGFLPFYTPYPAAIRAQIETAVRDYEKVFGRPPVGIWLPECAYVPGLEKYLEEYGLRYFFAETHTVLNGDSAAEFGVHAPVFVRGSQVAVFGRDPETGKQVWSADEGYPGDPDYLDFHIKGGPFRYCRVTNRYSLQKEPYNPDWARAKAAQHAQHFMESRNFRFEYIKGWFWKKPLSVATYDAELFGHHWFEGPLFIYFLLKKLYYDQNQTELITPADYLKRYPTNQEILPPPSSWGDKGSFDKWMYGSVSWMYRHVHEAIEALVALAQKAPAEDQLLAEILAQAGREVLWAMNSDLAFVISNGHFVDKMKEFFFEALERFWQLHDLAQKRLAGEPVSEERLRQLLFTRPIFREHDWRVWQKNE</sequence>
<feature type="binding site" evidence="4">
    <location>
        <position position="853"/>
    </location>
    <ligand>
        <name>substrate</name>
    </ligand>
</feature>
<dbReference type="SUPFAM" id="SSF88713">
    <property type="entry name" value="Glycoside hydrolase/deacetylase"/>
    <property type="match status" value="1"/>
</dbReference>
<name>A0A7V5U249_9BACT</name>
<proteinExistence type="inferred from homology"/>
<dbReference type="PANTHER" id="PTHR41695:SF1">
    <property type="entry name" value="1,4-ALPHA-GLUCAN BRANCHING ENZYME TK1436"/>
    <property type="match status" value="1"/>
</dbReference>
<dbReference type="InterPro" id="IPR032585">
    <property type="entry name" value="DUF4912"/>
</dbReference>
<evidence type="ECO:0000256" key="3">
    <source>
        <dbReference type="PIRSR" id="PIRSR640042-1"/>
    </source>
</evidence>
<dbReference type="Gene3D" id="3.20.110.10">
    <property type="entry name" value="Glycoside hydrolase 38, N terminal domain"/>
    <property type="match status" value="1"/>
</dbReference>